<dbReference type="RefSeq" id="WP_249377453.1">
    <property type="nucleotide sequence ID" value="NZ_SNUZ01000020.1"/>
</dbReference>
<protein>
    <submittedName>
        <fullName evidence="1">Uncharacterized protein</fullName>
    </submittedName>
</protein>
<accession>A0ABT0NKI3</accession>
<dbReference type="Proteomes" id="UP001056693">
    <property type="component" value="Unassembled WGS sequence"/>
</dbReference>
<gene>
    <name evidence="1" type="ORF">E2N93_11760</name>
</gene>
<dbReference type="EMBL" id="SNUZ01000020">
    <property type="protein sequence ID" value="MCL3788642.1"/>
    <property type="molecule type" value="Genomic_DNA"/>
</dbReference>
<dbReference type="Pfam" id="PF13814">
    <property type="entry name" value="Replic_Relax"/>
    <property type="match status" value="1"/>
</dbReference>
<reference evidence="1 2" key="1">
    <citation type="submission" date="2019-03" db="EMBL/GenBank/DDBJ databases">
        <authorList>
            <person name="Molinero N."/>
            <person name="Sanchez B."/>
            <person name="Walker A."/>
            <person name="Duncan S."/>
            <person name="Delgado S."/>
            <person name="Margolles A."/>
        </authorList>
    </citation>
    <scope>NUCLEOTIDE SEQUENCE [LARGE SCALE GENOMIC DNA]</scope>
    <source>
        <strain evidence="1 2">IPLA60002</strain>
    </source>
</reference>
<sequence length="289" mass="33553">MFENNYFNTQENTTAKSPFSVYAEENHKLILPEKRTSLDEIDFLLDKGYIGENEKLLLIITNNMCFATSRQLTQMFNLAGFNIDQAKTQSMLKKLKTKSFIKQVEFYNQSNESMKSSFRAYTLGQHGVGILYASQIKPKLQGYINAMSTSTIKKTLAVNQLIIAMLEYHSGSFETHSVVLNKDRTEDGFIIRPNAIVKNENEAYFVDCIRRDDGWKEEFADRLSRYNKVINDYDSLNYKFSKKPKLIVLAEDSKHCDEAKEFTYSYYDIEISYIDDISIYNNPQTVKFL</sequence>
<keyword evidence="2" id="KW-1185">Reference proteome</keyword>
<name>A0ABT0NKI3_9FIRM</name>
<evidence type="ECO:0000313" key="2">
    <source>
        <dbReference type="Proteomes" id="UP001056693"/>
    </source>
</evidence>
<evidence type="ECO:0000313" key="1">
    <source>
        <dbReference type="EMBL" id="MCL3788642.1"/>
    </source>
</evidence>
<dbReference type="InterPro" id="IPR025855">
    <property type="entry name" value="Replic_Relax"/>
</dbReference>
<comment type="caution">
    <text evidence="1">The sequence shown here is derived from an EMBL/GenBank/DDBJ whole genome shotgun (WGS) entry which is preliminary data.</text>
</comment>
<proteinExistence type="predicted"/>
<organism evidence="1 2">
    <name type="scientific">Ruminococcus bromii</name>
    <dbReference type="NCBI Taxonomy" id="40518"/>
    <lineage>
        <taxon>Bacteria</taxon>
        <taxon>Bacillati</taxon>
        <taxon>Bacillota</taxon>
        <taxon>Clostridia</taxon>
        <taxon>Eubacteriales</taxon>
        <taxon>Oscillospiraceae</taxon>
        <taxon>Ruminococcus</taxon>
    </lineage>
</organism>